<dbReference type="AlphaFoldDB" id="X1E1Y5"/>
<protein>
    <submittedName>
        <fullName evidence="2">Uncharacterized protein</fullName>
    </submittedName>
</protein>
<dbReference type="EMBL" id="BART01031439">
    <property type="protein sequence ID" value="GAH14435.1"/>
    <property type="molecule type" value="Genomic_DNA"/>
</dbReference>
<proteinExistence type="predicted"/>
<comment type="caution">
    <text evidence="2">The sequence shown here is derived from an EMBL/GenBank/DDBJ whole genome shotgun (WGS) entry which is preliminary data.</text>
</comment>
<organism evidence="2">
    <name type="scientific">marine sediment metagenome</name>
    <dbReference type="NCBI Taxonomy" id="412755"/>
    <lineage>
        <taxon>unclassified sequences</taxon>
        <taxon>metagenomes</taxon>
        <taxon>ecological metagenomes</taxon>
    </lineage>
</organism>
<feature type="region of interest" description="Disordered" evidence="1">
    <location>
        <begin position="38"/>
        <end position="59"/>
    </location>
</feature>
<feature type="non-terminal residue" evidence="2">
    <location>
        <position position="1"/>
    </location>
</feature>
<gene>
    <name evidence="2" type="ORF">S01H4_54615</name>
</gene>
<accession>X1E1Y5</accession>
<evidence type="ECO:0000256" key="1">
    <source>
        <dbReference type="SAM" id="MobiDB-lite"/>
    </source>
</evidence>
<sequence>QQNIEAKQLFWEEQILNQLNLVIELEFPADLMNSVLSDRKKDGKPTAIKPDEIKPTVEQ</sequence>
<name>X1E1Y5_9ZZZZ</name>
<reference evidence="2" key="1">
    <citation type="journal article" date="2014" name="Front. Microbiol.">
        <title>High frequency of phylogenetically diverse reductive dehalogenase-homologous genes in deep subseafloor sedimentary metagenomes.</title>
        <authorList>
            <person name="Kawai M."/>
            <person name="Futagami T."/>
            <person name="Toyoda A."/>
            <person name="Takaki Y."/>
            <person name="Nishi S."/>
            <person name="Hori S."/>
            <person name="Arai W."/>
            <person name="Tsubouchi T."/>
            <person name="Morono Y."/>
            <person name="Uchiyama I."/>
            <person name="Ito T."/>
            <person name="Fujiyama A."/>
            <person name="Inagaki F."/>
            <person name="Takami H."/>
        </authorList>
    </citation>
    <scope>NUCLEOTIDE SEQUENCE</scope>
    <source>
        <strain evidence="2">Expedition CK06-06</strain>
    </source>
</reference>
<evidence type="ECO:0000313" key="2">
    <source>
        <dbReference type="EMBL" id="GAH14435.1"/>
    </source>
</evidence>